<keyword evidence="2" id="KW-0732">Signal</keyword>
<evidence type="ECO:0008006" key="5">
    <source>
        <dbReference type="Google" id="ProtNLM"/>
    </source>
</evidence>
<name>A0A7W5ZMB1_9BACT</name>
<dbReference type="AlphaFoldDB" id="A0A7W5ZMB1"/>
<evidence type="ECO:0000256" key="1">
    <source>
        <dbReference type="SAM" id="MobiDB-lite"/>
    </source>
</evidence>
<comment type="caution">
    <text evidence="3">The sequence shown here is derived from an EMBL/GenBank/DDBJ whole genome shotgun (WGS) entry which is preliminary data.</text>
</comment>
<evidence type="ECO:0000256" key="2">
    <source>
        <dbReference type="SAM" id="SignalP"/>
    </source>
</evidence>
<dbReference type="Proteomes" id="UP000541352">
    <property type="component" value="Unassembled WGS sequence"/>
</dbReference>
<dbReference type="EMBL" id="JACIBY010000004">
    <property type="protein sequence ID" value="MBB3838347.1"/>
    <property type="molecule type" value="Genomic_DNA"/>
</dbReference>
<protein>
    <recommendedName>
        <fullName evidence="5">DUF2490 domain-containing protein</fullName>
    </recommendedName>
</protein>
<dbReference type="Pfam" id="PF10677">
    <property type="entry name" value="DUF2490"/>
    <property type="match status" value="1"/>
</dbReference>
<evidence type="ECO:0000313" key="3">
    <source>
        <dbReference type="EMBL" id="MBB3838347.1"/>
    </source>
</evidence>
<gene>
    <name evidence="3" type="ORF">FHS57_002352</name>
</gene>
<reference evidence="3 4" key="1">
    <citation type="submission" date="2020-08" db="EMBL/GenBank/DDBJ databases">
        <title>Genomic Encyclopedia of Type Strains, Phase IV (KMG-IV): sequencing the most valuable type-strain genomes for metagenomic binning, comparative biology and taxonomic classification.</title>
        <authorList>
            <person name="Goeker M."/>
        </authorList>
    </citation>
    <scope>NUCLEOTIDE SEQUENCE [LARGE SCALE GENOMIC DNA]</scope>
    <source>
        <strain evidence="3 4">DSM 17976</strain>
    </source>
</reference>
<feature type="region of interest" description="Disordered" evidence="1">
    <location>
        <begin position="232"/>
        <end position="252"/>
    </location>
</feature>
<organism evidence="3 4">
    <name type="scientific">Runella defluvii</name>
    <dbReference type="NCBI Taxonomy" id="370973"/>
    <lineage>
        <taxon>Bacteria</taxon>
        <taxon>Pseudomonadati</taxon>
        <taxon>Bacteroidota</taxon>
        <taxon>Cytophagia</taxon>
        <taxon>Cytophagales</taxon>
        <taxon>Spirosomataceae</taxon>
        <taxon>Runella</taxon>
    </lineage>
</organism>
<feature type="signal peptide" evidence="2">
    <location>
        <begin position="1"/>
        <end position="23"/>
    </location>
</feature>
<keyword evidence="4" id="KW-1185">Reference proteome</keyword>
<dbReference type="RefSeq" id="WP_183973690.1">
    <property type="nucleotide sequence ID" value="NZ_JACIBY010000004.1"/>
</dbReference>
<sequence>MKLKTRSGYMLIGLLLSSLVAFAQNRTDFQVWPGVSLELDLPKKWLVTVQYRSRFIDNATYYKGSYLFGAVEYEFNKHLKAITNYRLALVDEGVYHRYFLGVSAKAKVGDFTLMVRPAIQYQSQRFTGDDEIRTDTDTYFRPRFTVKYKLNKKWDVYTYSEPFFAITNKGTKIDNIQSSIGLKYEYLKNQRLNPYFIWQPDYSHKKYQLTNYIAGLDMEFSLKPFKYFKKKKKAADKKSPSKSHPQGQWPPN</sequence>
<evidence type="ECO:0000313" key="4">
    <source>
        <dbReference type="Proteomes" id="UP000541352"/>
    </source>
</evidence>
<dbReference type="InterPro" id="IPR019619">
    <property type="entry name" value="DUF2490"/>
</dbReference>
<feature type="chain" id="PRO_5030827767" description="DUF2490 domain-containing protein" evidence="2">
    <location>
        <begin position="24"/>
        <end position="252"/>
    </location>
</feature>
<proteinExistence type="predicted"/>
<accession>A0A7W5ZMB1</accession>